<dbReference type="InterPro" id="IPR002110">
    <property type="entry name" value="Ankyrin_rpt"/>
</dbReference>
<dbReference type="AlphaFoldDB" id="A0A1L9S492"/>
<evidence type="ECO:0000313" key="6">
    <source>
        <dbReference type="Proteomes" id="UP000184383"/>
    </source>
</evidence>
<dbReference type="SUPFAM" id="SSF48403">
    <property type="entry name" value="Ankyrin repeat"/>
    <property type="match status" value="2"/>
</dbReference>
<name>A0A1L9S492_ASPWE</name>
<dbReference type="EMBL" id="KV878209">
    <property type="protein sequence ID" value="OJJ41957.1"/>
    <property type="molecule type" value="Genomic_DNA"/>
</dbReference>
<evidence type="ECO:0000256" key="3">
    <source>
        <dbReference type="PROSITE-ProRule" id="PRU00023"/>
    </source>
</evidence>
<proteinExistence type="predicted"/>
<accession>A0A1L9S492</accession>
<gene>
    <name evidence="5" type="ORF">ASPWEDRAFT_148048</name>
</gene>
<dbReference type="SMART" id="SM00248">
    <property type="entry name" value="ANK"/>
    <property type="match status" value="12"/>
</dbReference>
<feature type="domain" description="F-box" evidence="4">
    <location>
        <begin position="1"/>
        <end position="37"/>
    </location>
</feature>
<dbReference type="InterPro" id="IPR036770">
    <property type="entry name" value="Ankyrin_rpt-contain_sf"/>
</dbReference>
<dbReference type="OrthoDB" id="341259at2759"/>
<dbReference type="InterPro" id="IPR001810">
    <property type="entry name" value="F-box_dom"/>
</dbReference>
<keyword evidence="6" id="KW-1185">Reference proteome</keyword>
<dbReference type="PROSITE" id="PS50297">
    <property type="entry name" value="ANK_REP_REGION"/>
    <property type="match status" value="4"/>
</dbReference>
<dbReference type="Proteomes" id="UP000184383">
    <property type="component" value="Unassembled WGS sequence"/>
</dbReference>
<evidence type="ECO:0000259" key="4">
    <source>
        <dbReference type="PROSITE" id="PS50181"/>
    </source>
</evidence>
<evidence type="ECO:0000256" key="1">
    <source>
        <dbReference type="ARBA" id="ARBA00022737"/>
    </source>
</evidence>
<dbReference type="Pfam" id="PF00023">
    <property type="entry name" value="Ank"/>
    <property type="match status" value="1"/>
</dbReference>
<feature type="repeat" description="ANK" evidence="3">
    <location>
        <begin position="272"/>
        <end position="304"/>
    </location>
</feature>
<dbReference type="Pfam" id="PF12796">
    <property type="entry name" value="Ank_2"/>
    <property type="match status" value="4"/>
</dbReference>
<organism evidence="5 6">
    <name type="scientific">Aspergillus wentii DTO 134E9</name>
    <dbReference type="NCBI Taxonomy" id="1073089"/>
    <lineage>
        <taxon>Eukaryota</taxon>
        <taxon>Fungi</taxon>
        <taxon>Dikarya</taxon>
        <taxon>Ascomycota</taxon>
        <taxon>Pezizomycotina</taxon>
        <taxon>Eurotiomycetes</taxon>
        <taxon>Eurotiomycetidae</taxon>
        <taxon>Eurotiales</taxon>
        <taxon>Aspergillaceae</taxon>
        <taxon>Aspergillus</taxon>
        <taxon>Aspergillus subgen. Cremei</taxon>
    </lineage>
</organism>
<feature type="repeat" description="ANK" evidence="3">
    <location>
        <begin position="142"/>
        <end position="174"/>
    </location>
</feature>
<dbReference type="STRING" id="1073089.A0A1L9S492"/>
<dbReference type="VEuPathDB" id="FungiDB:ASPWEDRAFT_148048"/>
<feature type="repeat" description="ANK" evidence="3">
    <location>
        <begin position="526"/>
        <end position="558"/>
    </location>
</feature>
<dbReference type="PROSITE" id="PS50181">
    <property type="entry name" value="FBOX"/>
    <property type="match status" value="1"/>
</dbReference>
<reference evidence="6" key="1">
    <citation type="journal article" date="2017" name="Genome Biol.">
        <title>Comparative genomics reveals high biological diversity and specific adaptations in the industrially and medically important fungal genus Aspergillus.</title>
        <authorList>
            <person name="de Vries R.P."/>
            <person name="Riley R."/>
            <person name="Wiebenga A."/>
            <person name="Aguilar-Osorio G."/>
            <person name="Amillis S."/>
            <person name="Uchima C.A."/>
            <person name="Anderluh G."/>
            <person name="Asadollahi M."/>
            <person name="Askin M."/>
            <person name="Barry K."/>
            <person name="Battaglia E."/>
            <person name="Bayram O."/>
            <person name="Benocci T."/>
            <person name="Braus-Stromeyer S.A."/>
            <person name="Caldana C."/>
            <person name="Canovas D."/>
            <person name="Cerqueira G.C."/>
            <person name="Chen F."/>
            <person name="Chen W."/>
            <person name="Choi C."/>
            <person name="Clum A."/>
            <person name="Dos Santos R.A."/>
            <person name="Damasio A.R."/>
            <person name="Diallinas G."/>
            <person name="Emri T."/>
            <person name="Fekete E."/>
            <person name="Flipphi M."/>
            <person name="Freyberg S."/>
            <person name="Gallo A."/>
            <person name="Gournas C."/>
            <person name="Habgood R."/>
            <person name="Hainaut M."/>
            <person name="Harispe M.L."/>
            <person name="Henrissat B."/>
            <person name="Hilden K.S."/>
            <person name="Hope R."/>
            <person name="Hossain A."/>
            <person name="Karabika E."/>
            <person name="Karaffa L."/>
            <person name="Karanyi Z."/>
            <person name="Krasevec N."/>
            <person name="Kuo A."/>
            <person name="Kusch H."/>
            <person name="LaButti K."/>
            <person name="Lagendijk E.L."/>
            <person name="Lapidus A."/>
            <person name="Levasseur A."/>
            <person name="Lindquist E."/>
            <person name="Lipzen A."/>
            <person name="Logrieco A.F."/>
            <person name="MacCabe A."/>
            <person name="Maekelae M.R."/>
            <person name="Malavazi I."/>
            <person name="Melin P."/>
            <person name="Meyer V."/>
            <person name="Mielnichuk N."/>
            <person name="Miskei M."/>
            <person name="Molnar A.P."/>
            <person name="Mule G."/>
            <person name="Ngan C.Y."/>
            <person name="Orejas M."/>
            <person name="Orosz E."/>
            <person name="Ouedraogo J.P."/>
            <person name="Overkamp K.M."/>
            <person name="Park H.-S."/>
            <person name="Perrone G."/>
            <person name="Piumi F."/>
            <person name="Punt P.J."/>
            <person name="Ram A.F."/>
            <person name="Ramon A."/>
            <person name="Rauscher S."/>
            <person name="Record E."/>
            <person name="Riano-Pachon D.M."/>
            <person name="Robert V."/>
            <person name="Roehrig J."/>
            <person name="Ruller R."/>
            <person name="Salamov A."/>
            <person name="Salih N.S."/>
            <person name="Samson R.A."/>
            <person name="Sandor E."/>
            <person name="Sanguinetti M."/>
            <person name="Schuetze T."/>
            <person name="Sepcic K."/>
            <person name="Shelest E."/>
            <person name="Sherlock G."/>
            <person name="Sophianopoulou V."/>
            <person name="Squina F.M."/>
            <person name="Sun H."/>
            <person name="Susca A."/>
            <person name="Todd R.B."/>
            <person name="Tsang A."/>
            <person name="Unkles S.E."/>
            <person name="van de Wiele N."/>
            <person name="van Rossen-Uffink D."/>
            <person name="Oliveira J.V."/>
            <person name="Vesth T.C."/>
            <person name="Visser J."/>
            <person name="Yu J.-H."/>
            <person name="Zhou M."/>
            <person name="Andersen M.R."/>
            <person name="Archer D.B."/>
            <person name="Baker S.E."/>
            <person name="Benoit I."/>
            <person name="Brakhage A.A."/>
            <person name="Braus G.H."/>
            <person name="Fischer R."/>
            <person name="Frisvad J.C."/>
            <person name="Goldman G.H."/>
            <person name="Houbraken J."/>
            <person name="Oakley B."/>
            <person name="Pocsi I."/>
            <person name="Scazzocchio C."/>
            <person name="Seiboth B."/>
            <person name="vanKuyk P.A."/>
            <person name="Wortman J."/>
            <person name="Dyer P.S."/>
            <person name="Grigoriev I.V."/>
        </authorList>
    </citation>
    <scope>NUCLEOTIDE SEQUENCE [LARGE SCALE GENOMIC DNA]</scope>
    <source>
        <strain evidence="6">DTO 134E9</strain>
    </source>
</reference>
<keyword evidence="1" id="KW-0677">Repeat</keyword>
<keyword evidence="2 3" id="KW-0040">ANK repeat</keyword>
<evidence type="ECO:0000313" key="5">
    <source>
        <dbReference type="EMBL" id="OJJ41957.1"/>
    </source>
</evidence>
<feature type="repeat" description="ANK" evidence="3">
    <location>
        <begin position="414"/>
        <end position="449"/>
    </location>
</feature>
<protein>
    <recommendedName>
        <fullName evidence="4">F-box domain-containing protein</fullName>
    </recommendedName>
</protein>
<dbReference type="PANTHER" id="PTHR24173">
    <property type="entry name" value="ANKYRIN REPEAT CONTAINING"/>
    <property type="match status" value="1"/>
</dbReference>
<dbReference type="PROSITE" id="PS50088">
    <property type="entry name" value="ANK_REPEAT"/>
    <property type="match status" value="5"/>
</dbReference>
<dbReference type="GeneID" id="63745391"/>
<dbReference type="Gene3D" id="1.25.40.20">
    <property type="entry name" value="Ankyrin repeat-containing domain"/>
    <property type="match status" value="5"/>
</dbReference>
<dbReference type="PANTHER" id="PTHR24173:SF74">
    <property type="entry name" value="ANKYRIN REPEAT DOMAIN-CONTAINING PROTEIN 16"/>
    <property type="match status" value="1"/>
</dbReference>
<dbReference type="RefSeq" id="XP_040695633.1">
    <property type="nucleotide sequence ID" value="XM_040829543.1"/>
</dbReference>
<evidence type="ECO:0000256" key="2">
    <source>
        <dbReference type="ARBA" id="ARBA00023043"/>
    </source>
</evidence>
<feature type="repeat" description="ANK" evidence="3">
    <location>
        <begin position="493"/>
        <end position="525"/>
    </location>
</feature>
<sequence>MSLDNIPDELLPLIAQYLEPDELYSWTLTARRFYVVLIAELYSIAVSRDEEELGWSVSLILAAASNQNSAFKALLKRTKQINGANINVDLLPGDHDWLALKRKIIWATVHTSLLHVVCHLGNDDMIRLVMAHGADSSVCDSSGWTPLHLAAMWDNATATRSLIASGADVNIATRGGGEYHELPSRALHHAIMARHPRIWKLLLEAGADPSAEYDESEDSLCLAAQYGDVALVRHLLAGYDFAHQSVTNALSYAARNDDPLVGNALLNAGAAVSDVALFQAARSDNIPMIKLLIDAGTDVTVLDSMGYNVLYNVQSAAAAQLVLNEAPGLATSSILHSYTLLDRLYRDDNLVHRARDCKTVPLALLLIQKGSRVSVSDSYPHRNAFHAAAQVGHITVVNAILERQGSVVTSRDSDGSTALHQAAIPSSAGKLSCVKALVEFGSDVHALTDERRSALHHAYGKPQWGMDVPDSEIEAVTKYLIEAGVDTSIQSLDGNTALHEALTHDQPTSALILLDAGVNISAVNRFGETALHLAAEKGYVEVFKRLIKKDGSISARTAKGDTVLHLAAREGARRHNSIEGYVKMVACILLGHDNISVQAVGGQVGLEPLSKTGHMEIIRLFCNEAGQDVLLQNNKGFTAWDIVKQRAQEVAWSSLEPTLGSTRPLDAEIDETAGLDGLGDLFGA</sequence>